<dbReference type="SUPFAM" id="SSF48168">
    <property type="entry name" value="R1 subunit of ribonucleotide reductase, N-terminal domain"/>
    <property type="match status" value="1"/>
</dbReference>
<dbReference type="GO" id="GO:0005524">
    <property type="term" value="F:ATP binding"/>
    <property type="evidence" value="ECO:0007669"/>
    <property type="project" value="UniProtKB-UniRule"/>
</dbReference>
<proteinExistence type="predicted"/>
<protein>
    <submittedName>
        <fullName evidence="5">Ribonucleoside-diphosphate reductase large subunit-like</fullName>
    </submittedName>
</protein>
<reference evidence="5 6" key="1">
    <citation type="submission" date="2019-08" db="EMBL/GenBank/DDBJ databases">
        <title>Draft genome sequences of two oriental melons (Cucumis melo L. var makuwa).</title>
        <authorList>
            <person name="Kwon S.-Y."/>
        </authorList>
    </citation>
    <scope>NUCLEOTIDE SEQUENCE [LARGE SCALE GENOMIC DNA]</scope>
    <source>
        <strain evidence="6">cv. Chang Bougi</strain>
        <tissue evidence="5">Leaf</tissue>
    </source>
</reference>
<keyword evidence="2 3" id="KW-0067">ATP-binding</keyword>
<dbReference type="InterPro" id="IPR008926">
    <property type="entry name" value="RNR_R1-su_N"/>
</dbReference>
<evidence type="ECO:0000313" key="6">
    <source>
        <dbReference type="Proteomes" id="UP000321947"/>
    </source>
</evidence>
<accession>A0A5D3CUQ2</accession>
<evidence type="ECO:0000313" key="5">
    <source>
        <dbReference type="EMBL" id="TYK14136.1"/>
    </source>
</evidence>
<evidence type="ECO:0000256" key="2">
    <source>
        <dbReference type="ARBA" id="ARBA00022840"/>
    </source>
</evidence>
<dbReference type="PANTHER" id="PTHR11573">
    <property type="entry name" value="RIBONUCLEOSIDE-DIPHOSPHATE REDUCTASE LARGE CHAIN"/>
    <property type="match status" value="1"/>
</dbReference>
<dbReference type="PROSITE" id="PS51161">
    <property type="entry name" value="ATP_CONE"/>
    <property type="match status" value="1"/>
</dbReference>
<dbReference type="InterPro" id="IPR005144">
    <property type="entry name" value="ATP-cone_dom"/>
</dbReference>
<evidence type="ECO:0000256" key="1">
    <source>
        <dbReference type="ARBA" id="ARBA00022741"/>
    </source>
</evidence>
<keyword evidence="1 3" id="KW-0547">Nucleotide-binding</keyword>
<dbReference type="Proteomes" id="UP000321947">
    <property type="component" value="Unassembled WGS sequence"/>
</dbReference>
<organism evidence="5 6">
    <name type="scientific">Cucumis melo var. makuwa</name>
    <name type="common">Oriental melon</name>
    <dbReference type="NCBI Taxonomy" id="1194695"/>
    <lineage>
        <taxon>Eukaryota</taxon>
        <taxon>Viridiplantae</taxon>
        <taxon>Streptophyta</taxon>
        <taxon>Embryophyta</taxon>
        <taxon>Tracheophyta</taxon>
        <taxon>Spermatophyta</taxon>
        <taxon>Magnoliopsida</taxon>
        <taxon>eudicotyledons</taxon>
        <taxon>Gunneridae</taxon>
        <taxon>Pentapetalae</taxon>
        <taxon>rosids</taxon>
        <taxon>fabids</taxon>
        <taxon>Cucurbitales</taxon>
        <taxon>Cucurbitaceae</taxon>
        <taxon>Benincaseae</taxon>
        <taxon>Cucumis</taxon>
    </lineage>
</organism>
<comment type="caution">
    <text evidence="5">The sequence shown here is derived from an EMBL/GenBank/DDBJ whole genome shotgun (WGS) entry which is preliminary data.</text>
</comment>
<dbReference type="InterPro" id="IPR039718">
    <property type="entry name" value="Rrm1"/>
</dbReference>
<dbReference type="AlphaFoldDB" id="A0A5D3CUQ2"/>
<dbReference type="GO" id="GO:0005971">
    <property type="term" value="C:ribonucleoside-diphosphate reductase complex"/>
    <property type="evidence" value="ECO:0007669"/>
    <property type="project" value="TreeGrafter"/>
</dbReference>
<feature type="domain" description="ATP-cone" evidence="4">
    <location>
        <begin position="1"/>
        <end position="66"/>
    </location>
</feature>
<dbReference type="GO" id="GO:0004748">
    <property type="term" value="F:ribonucleoside-diphosphate reductase activity, thioredoxin disulfide as acceptor"/>
    <property type="evidence" value="ECO:0007669"/>
    <property type="project" value="TreeGrafter"/>
</dbReference>
<evidence type="ECO:0000256" key="3">
    <source>
        <dbReference type="PROSITE-ProRule" id="PRU00492"/>
    </source>
</evidence>
<dbReference type="PANTHER" id="PTHR11573:SF6">
    <property type="entry name" value="RIBONUCLEOSIDE-DIPHOSPHATE REDUCTASE LARGE SUBUNIT"/>
    <property type="match status" value="1"/>
</dbReference>
<dbReference type="EMBL" id="SSTD01009491">
    <property type="protein sequence ID" value="TYK14136.1"/>
    <property type="molecule type" value="Genomic_DNA"/>
</dbReference>
<dbReference type="GO" id="GO:0009263">
    <property type="term" value="P:deoxyribonucleotide biosynthetic process"/>
    <property type="evidence" value="ECO:0007669"/>
    <property type="project" value="TreeGrafter"/>
</dbReference>
<sequence length="66" mass="7650">MYMVKRDDRQEAVHFDKITARLKKLSYGLNIDQCDPVLVSQKVCVGVYKGIPLASLMNWPLKWLLL</sequence>
<name>A0A5D3CUQ2_CUCMM</name>
<gene>
    <name evidence="5" type="ORF">E5676_scaffold513G00040</name>
</gene>
<evidence type="ECO:0000259" key="4">
    <source>
        <dbReference type="PROSITE" id="PS51161"/>
    </source>
</evidence>